<dbReference type="SUPFAM" id="SSF49879">
    <property type="entry name" value="SMAD/FHA domain"/>
    <property type="match status" value="1"/>
</dbReference>
<dbReference type="PROSITE" id="PS50006">
    <property type="entry name" value="FHA_DOMAIN"/>
    <property type="match status" value="1"/>
</dbReference>
<dbReference type="EMBL" id="PTIX01000012">
    <property type="protein sequence ID" value="PPK65862.1"/>
    <property type="molecule type" value="Genomic_DNA"/>
</dbReference>
<proteinExistence type="predicted"/>
<dbReference type="Gene3D" id="2.60.200.20">
    <property type="match status" value="1"/>
</dbReference>
<protein>
    <submittedName>
        <fullName evidence="4">FHA domain-containing protein</fullName>
    </submittedName>
</protein>
<evidence type="ECO:0000313" key="4">
    <source>
        <dbReference type="EMBL" id="PPK65862.1"/>
    </source>
</evidence>
<dbReference type="InterPro" id="IPR008984">
    <property type="entry name" value="SMAD_FHA_dom_sf"/>
</dbReference>
<evidence type="ECO:0000256" key="1">
    <source>
        <dbReference type="ARBA" id="ARBA00022553"/>
    </source>
</evidence>
<reference evidence="4 5" key="1">
    <citation type="submission" date="2018-02" db="EMBL/GenBank/DDBJ databases">
        <title>Genomic Encyclopedia of Archaeal and Bacterial Type Strains, Phase II (KMG-II): from individual species to whole genera.</title>
        <authorList>
            <person name="Goeker M."/>
        </authorList>
    </citation>
    <scope>NUCLEOTIDE SEQUENCE [LARGE SCALE GENOMIC DNA]</scope>
    <source>
        <strain evidence="4 5">YU 961-1</strain>
    </source>
</reference>
<feature type="region of interest" description="Disordered" evidence="2">
    <location>
        <begin position="126"/>
        <end position="191"/>
    </location>
</feature>
<accession>A0A2S6GKU8</accession>
<dbReference type="Pfam" id="PF00498">
    <property type="entry name" value="FHA"/>
    <property type="match status" value="1"/>
</dbReference>
<name>A0A2S6GKU8_9PSEU</name>
<comment type="caution">
    <text evidence="4">The sequence shown here is derived from an EMBL/GenBank/DDBJ whole genome shotgun (WGS) entry which is preliminary data.</text>
</comment>
<dbReference type="OrthoDB" id="151099at2"/>
<feature type="domain" description="FHA" evidence="3">
    <location>
        <begin position="175"/>
        <end position="224"/>
    </location>
</feature>
<dbReference type="InterPro" id="IPR000253">
    <property type="entry name" value="FHA_dom"/>
</dbReference>
<evidence type="ECO:0000256" key="2">
    <source>
        <dbReference type="SAM" id="MobiDB-lite"/>
    </source>
</evidence>
<dbReference type="SMART" id="SM00240">
    <property type="entry name" value="FHA"/>
    <property type="match status" value="1"/>
</dbReference>
<evidence type="ECO:0000259" key="3">
    <source>
        <dbReference type="PROSITE" id="PS50006"/>
    </source>
</evidence>
<keyword evidence="1" id="KW-0597">Phosphoprotein</keyword>
<gene>
    <name evidence="4" type="ORF">CLV40_112124</name>
</gene>
<evidence type="ECO:0000313" key="5">
    <source>
        <dbReference type="Proteomes" id="UP000239203"/>
    </source>
</evidence>
<keyword evidence="5" id="KW-1185">Reference proteome</keyword>
<dbReference type="AlphaFoldDB" id="A0A2S6GKU8"/>
<dbReference type="Proteomes" id="UP000239203">
    <property type="component" value="Unassembled WGS sequence"/>
</dbReference>
<dbReference type="RefSeq" id="WP_104480839.1">
    <property type="nucleotide sequence ID" value="NZ_CP154825.1"/>
</dbReference>
<sequence length="248" mass="27013">MGEHGVSRVWRRGRNFLGKPVEDFWNRTGDAGEAVVVERVSNALRVAATRGDVWHPTVVVRLSAGDYDLLEGSYDEVRGRLSGLICGRLDYRGVSVGVVRIVLEPVGLSGSESFTILTAGDRDAVFTRAEPPPQPDPAPRQQSFPRQRPRPDGRPTHALRSFSDGSRIPLGGVPVTLGRAQGAPGRLDDPKASRRHCELVVRADGRLTCTDHSSNGTKVDGQRITGTVTLSVGQVLRAGRTEWVVEHW</sequence>
<organism evidence="4 5">
    <name type="scientific">Actinokineospora auranticolor</name>
    <dbReference type="NCBI Taxonomy" id="155976"/>
    <lineage>
        <taxon>Bacteria</taxon>
        <taxon>Bacillati</taxon>
        <taxon>Actinomycetota</taxon>
        <taxon>Actinomycetes</taxon>
        <taxon>Pseudonocardiales</taxon>
        <taxon>Pseudonocardiaceae</taxon>
        <taxon>Actinokineospora</taxon>
    </lineage>
</organism>
<dbReference type="CDD" id="cd00060">
    <property type="entry name" value="FHA"/>
    <property type="match status" value="1"/>
</dbReference>